<name>A0A9W6FU06_9BACT</name>
<dbReference type="RefSeq" id="WP_281794278.1">
    <property type="nucleotide sequence ID" value="NZ_BSDR01000001.1"/>
</dbReference>
<protein>
    <submittedName>
        <fullName evidence="1">2-amino-4-ketopentanoate thiolase subunit alpha</fullName>
    </submittedName>
</protein>
<dbReference type="AlphaFoldDB" id="A0A9W6FU06"/>
<dbReference type="InterPro" id="IPR047755">
    <property type="entry name" value="OrtA"/>
</dbReference>
<accession>A0A9W6FU06</accession>
<gene>
    <name evidence="1" type="primary">ortA</name>
    <name evidence="1" type="ORF">DAMNIGENAA_22800</name>
</gene>
<keyword evidence="2" id="KW-1185">Reference proteome</keyword>
<organism evidence="1 2">
    <name type="scientific">Desulforhabdus amnigena</name>
    <dbReference type="NCBI Taxonomy" id="40218"/>
    <lineage>
        <taxon>Bacteria</taxon>
        <taxon>Pseudomonadati</taxon>
        <taxon>Thermodesulfobacteriota</taxon>
        <taxon>Syntrophobacteria</taxon>
        <taxon>Syntrophobacterales</taxon>
        <taxon>Syntrophobacteraceae</taxon>
        <taxon>Desulforhabdus</taxon>
    </lineage>
</organism>
<comment type="caution">
    <text evidence="1">The sequence shown here is derived from an EMBL/GenBank/DDBJ whole genome shotgun (WGS) entry which is preliminary data.</text>
</comment>
<evidence type="ECO:0000313" key="2">
    <source>
        <dbReference type="Proteomes" id="UP001144372"/>
    </source>
</evidence>
<sequence length="104" mass="11321">MAERAEKGSWVEIHGIVLEKGERAPQVPEDTQRVPLEMKVKGFLVHDAVVGGEAEIVTPAGRTLRGKLTAVNPPYTHMFGSPIPELSRIGGEVRAILREKGQAQ</sequence>
<dbReference type="Pfam" id="PF22010">
    <property type="entry name" value="OrtA"/>
    <property type="match status" value="1"/>
</dbReference>
<dbReference type="NCBIfam" id="NF040739">
    <property type="entry name" value="ornith_OrtA"/>
    <property type="match status" value="1"/>
</dbReference>
<reference evidence="1" key="1">
    <citation type="submission" date="2022-12" db="EMBL/GenBank/DDBJ databases">
        <title>Reference genome sequencing for broad-spectrum identification of bacterial and archaeal isolates by mass spectrometry.</title>
        <authorList>
            <person name="Sekiguchi Y."/>
            <person name="Tourlousse D.M."/>
        </authorList>
    </citation>
    <scope>NUCLEOTIDE SEQUENCE</scope>
    <source>
        <strain evidence="1">ASRB1</strain>
    </source>
</reference>
<dbReference type="Proteomes" id="UP001144372">
    <property type="component" value="Unassembled WGS sequence"/>
</dbReference>
<proteinExistence type="predicted"/>
<dbReference type="EMBL" id="BSDR01000001">
    <property type="protein sequence ID" value="GLI34847.1"/>
    <property type="molecule type" value="Genomic_DNA"/>
</dbReference>
<evidence type="ECO:0000313" key="1">
    <source>
        <dbReference type="EMBL" id="GLI34847.1"/>
    </source>
</evidence>